<dbReference type="Proteomes" id="UP000050794">
    <property type="component" value="Unassembled WGS sequence"/>
</dbReference>
<accession>A0A183UKQ4</accession>
<gene>
    <name evidence="1" type="ORF">TCNE_LOCUS9074</name>
</gene>
<protein>
    <submittedName>
        <fullName evidence="3">C2 domain-containing protein</fullName>
    </submittedName>
</protein>
<reference evidence="3" key="1">
    <citation type="submission" date="2016-06" db="UniProtKB">
        <authorList>
            <consortium name="WormBaseParasite"/>
        </authorList>
    </citation>
    <scope>IDENTIFICATION</scope>
</reference>
<organism evidence="2 3">
    <name type="scientific">Toxocara canis</name>
    <name type="common">Canine roundworm</name>
    <dbReference type="NCBI Taxonomy" id="6265"/>
    <lineage>
        <taxon>Eukaryota</taxon>
        <taxon>Metazoa</taxon>
        <taxon>Ecdysozoa</taxon>
        <taxon>Nematoda</taxon>
        <taxon>Chromadorea</taxon>
        <taxon>Rhabditida</taxon>
        <taxon>Spirurina</taxon>
        <taxon>Ascaridomorpha</taxon>
        <taxon>Ascaridoidea</taxon>
        <taxon>Toxocaridae</taxon>
        <taxon>Toxocara</taxon>
    </lineage>
</organism>
<evidence type="ECO:0000313" key="3">
    <source>
        <dbReference type="WBParaSite" id="TCNE_0000907401-mRNA-1"/>
    </source>
</evidence>
<reference evidence="1 2" key="2">
    <citation type="submission" date="2018-11" db="EMBL/GenBank/DDBJ databases">
        <authorList>
            <consortium name="Pathogen Informatics"/>
        </authorList>
    </citation>
    <scope>NUCLEOTIDE SEQUENCE [LARGE SCALE GENOMIC DNA]</scope>
</reference>
<proteinExistence type="predicted"/>
<name>A0A183UKQ4_TOXCA</name>
<keyword evidence="2" id="KW-1185">Reference proteome</keyword>
<evidence type="ECO:0000313" key="1">
    <source>
        <dbReference type="EMBL" id="VDM40395.1"/>
    </source>
</evidence>
<dbReference type="WBParaSite" id="TCNE_0000907401-mRNA-1">
    <property type="protein sequence ID" value="TCNE_0000907401-mRNA-1"/>
    <property type="gene ID" value="TCNE_0000907401"/>
</dbReference>
<dbReference type="AlphaFoldDB" id="A0A183UKQ4"/>
<dbReference type="EMBL" id="UYWY01020069">
    <property type="protein sequence ID" value="VDM40395.1"/>
    <property type="molecule type" value="Genomic_DNA"/>
</dbReference>
<sequence>MEYWDSRLVKKHEERLGHEQCFFVYEKDGHTSSFERMSFSSTAIVCPSPCMTVKLLLPDTASDKANTKSPCKLVMGSKRTLTRTYIKIDADTREAETGARFAHDQPRLTLILFLASLEPINPLMKSEPVTVELEARTGIIPRWKTEREPGLA</sequence>
<evidence type="ECO:0000313" key="2">
    <source>
        <dbReference type="Proteomes" id="UP000050794"/>
    </source>
</evidence>